<keyword evidence="1" id="KW-0378">Hydrolase</keyword>
<evidence type="ECO:0000313" key="5">
    <source>
        <dbReference type="Proteomes" id="UP001055115"/>
    </source>
</evidence>
<organism evidence="4 5">
    <name type="scientific">Colletotrichum spaethianum</name>
    <dbReference type="NCBI Taxonomy" id="700344"/>
    <lineage>
        <taxon>Eukaryota</taxon>
        <taxon>Fungi</taxon>
        <taxon>Dikarya</taxon>
        <taxon>Ascomycota</taxon>
        <taxon>Pezizomycotina</taxon>
        <taxon>Sordariomycetes</taxon>
        <taxon>Hypocreomycetidae</taxon>
        <taxon>Glomerellales</taxon>
        <taxon>Glomerellaceae</taxon>
        <taxon>Colletotrichum</taxon>
        <taxon>Colletotrichum spaethianum species complex</taxon>
    </lineage>
</organism>
<evidence type="ECO:0000313" key="4">
    <source>
        <dbReference type="EMBL" id="GKT46725.1"/>
    </source>
</evidence>
<dbReference type="GeneID" id="73327708"/>
<dbReference type="PANTHER" id="PTHR48081:SF2">
    <property type="entry name" value="ALPHA_BETA-HYDROLASE"/>
    <property type="match status" value="1"/>
</dbReference>
<evidence type="ECO:0000256" key="1">
    <source>
        <dbReference type="ARBA" id="ARBA00022801"/>
    </source>
</evidence>
<dbReference type="PANTHER" id="PTHR48081">
    <property type="entry name" value="AB HYDROLASE SUPERFAMILY PROTEIN C4A8.06C"/>
    <property type="match status" value="1"/>
</dbReference>
<reference evidence="4 5" key="1">
    <citation type="submission" date="2022-03" db="EMBL/GenBank/DDBJ databases">
        <title>Genome data of Colletotrichum spp.</title>
        <authorList>
            <person name="Utami Y.D."/>
            <person name="Hiruma K."/>
        </authorList>
    </citation>
    <scope>NUCLEOTIDE SEQUENCE [LARGE SCALE GENOMIC DNA]</scope>
    <source>
        <strain evidence="4 5">MAFF 239500</strain>
    </source>
</reference>
<dbReference type="InterPro" id="IPR029058">
    <property type="entry name" value="AB_hydrolase_fold"/>
</dbReference>
<sequence>MILGPVSLLDCLAFVVFLAPQLLLHVGFFRTLAVAIKTLPFLTFELPTSLLHERYILHYNQRSPFVQRATLFEDVVIRCVRYAFANLPPHIGRVFLSKNVSRPFLRFRMLRHGYLSSPAHWSEYRQHPPPQRVTIGGLVFRQGEHGFQGVWVTKDASKPPDVVIYYAHGGGFSMGSAYFYLEFLLSWHALLVQSGYQNPAIFALEYTLVPDKMYPTQMYETLRGYKHVLDRAGDPRKVVVAGDSAGGTLILTLLLELGHMNEARAFKEKSDDAAVSESESQEQLRKASESPLPGLCVLISPWSKLISNRHENSASDFLDRDTLWKYALQYAGTSHAYDKSASPGQCVDHRVWAEASPPCGFFVAYGSEEVFAPDIKDLIKVLVKSSEVDSRCEEGGIHAWPVVDLFLSGNEKKRLNGLRTLTSAIRKHIQ</sequence>
<evidence type="ECO:0000259" key="3">
    <source>
        <dbReference type="Pfam" id="PF07859"/>
    </source>
</evidence>
<dbReference type="AlphaFoldDB" id="A0AA37LHM7"/>
<evidence type="ECO:0000256" key="2">
    <source>
        <dbReference type="SAM" id="MobiDB-lite"/>
    </source>
</evidence>
<gene>
    <name evidence="4" type="ORF">ColSpa_06906</name>
</gene>
<dbReference type="RefSeq" id="XP_049129075.1">
    <property type="nucleotide sequence ID" value="XM_049273118.1"/>
</dbReference>
<feature type="domain" description="Alpha/beta hydrolase fold-3" evidence="3">
    <location>
        <begin position="165"/>
        <end position="400"/>
    </location>
</feature>
<dbReference type="InterPro" id="IPR013094">
    <property type="entry name" value="AB_hydrolase_3"/>
</dbReference>
<dbReference type="Pfam" id="PF07859">
    <property type="entry name" value="Abhydrolase_3"/>
    <property type="match status" value="1"/>
</dbReference>
<accession>A0AA37LHM7</accession>
<dbReference type="GO" id="GO:0016787">
    <property type="term" value="F:hydrolase activity"/>
    <property type="evidence" value="ECO:0007669"/>
    <property type="project" value="UniProtKB-KW"/>
</dbReference>
<dbReference type="SUPFAM" id="SSF53474">
    <property type="entry name" value="alpha/beta-Hydrolases"/>
    <property type="match status" value="1"/>
</dbReference>
<dbReference type="InterPro" id="IPR050300">
    <property type="entry name" value="GDXG_lipolytic_enzyme"/>
</dbReference>
<protein>
    <submittedName>
        <fullName evidence="4">Succinate dehydrogenase [ubiquinone] flavoprotein subunit, mitochondrial</fullName>
    </submittedName>
</protein>
<name>A0AA37LHM7_9PEZI</name>
<feature type="region of interest" description="Disordered" evidence="2">
    <location>
        <begin position="269"/>
        <end position="288"/>
    </location>
</feature>
<dbReference type="Gene3D" id="3.40.50.1820">
    <property type="entry name" value="alpha/beta hydrolase"/>
    <property type="match status" value="1"/>
</dbReference>
<dbReference type="Proteomes" id="UP001055115">
    <property type="component" value="Unassembled WGS sequence"/>
</dbReference>
<proteinExistence type="predicted"/>
<dbReference type="EMBL" id="BQXU01000017">
    <property type="protein sequence ID" value="GKT46725.1"/>
    <property type="molecule type" value="Genomic_DNA"/>
</dbReference>
<comment type="caution">
    <text evidence="4">The sequence shown here is derived from an EMBL/GenBank/DDBJ whole genome shotgun (WGS) entry which is preliminary data.</text>
</comment>
<keyword evidence="5" id="KW-1185">Reference proteome</keyword>